<dbReference type="InterPro" id="IPR043502">
    <property type="entry name" value="DNA/RNA_pol_sf"/>
</dbReference>
<feature type="domain" description="Reverse transcriptase" evidence="2">
    <location>
        <begin position="1"/>
        <end position="115"/>
    </location>
</feature>
<dbReference type="Gene3D" id="3.10.10.10">
    <property type="entry name" value="HIV Type 1 Reverse Transcriptase, subunit A, domain 1"/>
    <property type="match status" value="1"/>
</dbReference>
<dbReference type="Pfam" id="PF00078">
    <property type="entry name" value="RVT_1"/>
    <property type="match status" value="1"/>
</dbReference>
<dbReference type="Gene3D" id="3.30.70.270">
    <property type="match status" value="2"/>
</dbReference>
<protein>
    <recommendedName>
        <fullName evidence="2">Reverse transcriptase domain-containing protein</fullName>
    </recommendedName>
</protein>
<reference evidence="3 4" key="1">
    <citation type="journal article" date="2021" name="Nat. Plants">
        <title>The Taxus genome provides insights into paclitaxel biosynthesis.</title>
        <authorList>
            <person name="Xiong X."/>
            <person name="Gou J."/>
            <person name="Liao Q."/>
            <person name="Li Y."/>
            <person name="Zhou Q."/>
            <person name="Bi G."/>
            <person name="Li C."/>
            <person name="Du R."/>
            <person name="Wang X."/>
            <person name="Sun T."/>
            <person name="Guo L."/>
            <person name="Liang H."/>
            <person name="Lu P."/>
            <person name="Wu Y."/>
            <person name="Zhang Z."/>
            <person name="Ro D.K."/>
            <person name="Shang Y."/>
            <person name="Huang S."/>
            <person name="Yan J."/>
        </authorList>
    </citation>
    <scope>NUCLEOTIDE SEQUENCE [LARGE SCALE GENOMIC DNA]</scope>
    <source>
        <strain evidence="3">Ta-2019</strain>
    </source>
</reference>
<organism evidence="3 4">
    <name type="scientific">Taxus chinensis</name>
    <name type="common">Chinese yew</name>
    <name type="synonym">Taxus wallichiana var. chinensis</name>
    <dbReference type="NCBI Taxonomy" id="29808"/>
    <lineage>
        <taxon>Eukaryota</taxon>
        <taxon>Viridiplantae</taxon>
        <taxon>Streptophyta</taxon>
        <taxon>Embryophyta</taxon>
        <taxon>Tracheophyta</taxon>
        <taxon>Spermatophyta</taxon>
        <taxon>Pinopsida</taxon>
        <taxon>Pinidae</taxon>
        <taxon>Conifers II</taxon>
        <taxon>Cupressales</taxon>
        <taxon>Taxaceae</taxon>
        <taxon>Taxus</taxon>
    </lineage>
</organism>
<sequence length="234" mass="26450">MDGFSGYNQIRISEQDQAKTTFITPWGTYCYVVMPFGLKNAGATYQRAMTYIFHDLIHKIVESYVDDLLAKAKKCCDHPEVLRVILSRLIEYGVTLNPEKCVFGVTGGKLPGYIISSRGIDVDPTKIRAVLEMVPPSDESGIRSFLGKLGAIRRFIPDLSFAIHPINNLLKKDYSIVWTEDCNEDFNTVKRFLLSPPTLMPPKLDHPLILYSRATNVSLACMLAQEDDDKRERV</sequence>
<keyword evidence="1" id="KW-0511">Multifunctional enzyme</keyword>
<dbReference type="Pfam" id="PF17919">
    <property type="entry name" value="RT_RNaseH_2"/>
    <property type="match status" value="1"/>
</dbReference>
<dbReference type="CDD" id="cd01647">
    <property type="entry name" value="RT_LTR"/>
    <property type="match status" value="1"/>
</dbReference>
<gene>
    <name evidence="3" type="ORF">KI387_043855</name>
</gene>
<evidence type="ECO:0000313" key="3">
    <source>
        <dbReference type="EMBL" id="KAH9303493.1"/>
    </source>
</evidence>
<dbReference type="Proteomes" id="UP000824469">
    <property type="component" value="Unassembled WGS sequence"/>
</dbReference>
<dbReference type="EMBL" id="JAHRHJ020000009">
    <property type="protein sequence ID" value="KAH9303493.1"/>
    <property type="molecule type" value="Genomic_DNA"/>
</dbReference>
<evidence type="ECO:0000313" key="4">
    <source>
        <dbReference type="Proteomes" id="UP000824469"/>
    </source>
</evidence>
<dbReference type="InterPro" id="IPR043128">
    <property type="entry name" value="Rev_trsase/Diguanyl_cyclase"/>
</dbReference>
<dbReference type="AlphaFoldDB" id="A0AA38CRH0"/>
<dbReference type="GO" id="GO:0003824">
    <property type="term" value="F:catalytic activity"/>
    <property type="evidence" value="ECO:0007669"/>
    <property type="project" value="UniProtKB-KW"/>
</dbReference>
<accession>A0AA38CRH0</accession>
<comment type="caution">
    <text evidence="3">The sequence shown here is derived from an EMBL/GenBank/DDBJ whole genome shotgun (WGS) entry which is preliminary data.</text>
</comment>
<evidence type="ECO:0000256" key="1">
    <source>
        <dbReference type="ARBA" id="ARBA00023268"/>
    </source>
</evidence>
<proteinExistence type="predicted"/>
<dbReference type="InterPro" id="IPR000477">
    <property type="entry name" value="RT_dom"/>
</dbReference>
<dbReference type="InterPro" id="IPR050951">
    <property type="entry name" value="Retrovirus_Pol_polyprotein"/>
</dbReference>
<dbReference type="PANTHER" id="PTHR37984:SF5">
    <property type="entry name" value="PROTEIN NYNRIN-LIKE"/>
    <property type="match status" value="1"/>
</dbReference>
<dbReference type="InterPro" id="IPR041577">
    <property type="entry name" value="RT_RNaseH_2"/>
</dbReference>
<keyword evidence="4" id="KW-1185">Reference proteome</keyword>
<evidence type="ECO:0000259" key="2">
    <source>
        <dbReference type="PROSITE" id="PS50878"/>
    </source>
</evidence>
<dbReference type="SUPFAM" id="SSF56672">
    <property type="entry name" value="DNA/RNA polymerases"/>
    <property type="match status" value="1"/>
</dbReference>
<name>A0AA38CRH0_TAXCH</name>
<dbReference type="PROSITE" id="PS50878">
    <property type="entry name" value="RT_POL"/>
    <property type="match status" value="1"/>
</dbReference>
<dbReference type="FunFam" id="3.30.70.270:FF:000020">
    <property type="entry name" value="Transposon Tf2-6 polyprotein-like Protein"/>
    <property type="match status" value="1"/>
</dbReference>
<dbReference type="PANTHER" id="PTHR37984">
    <property type="entry name" value="PROTEIN CBG26694"/>
    <property type="match status" value="1"/>
</dbReference>